<dbReference type="OrthoDB" id="2212237at2759"/>
<comment type="caution">
    <text evidence="6">The sequence shown here is derived from an EMBL/GenBank/DDBJ whole genome shotgun (WGS) entry which is preliminary data.</text>
</comment>
<evidence type="ECO:0000256" key="2">
    <source>
        <dbReference type="ARBA" id="ARBA00022771"/>
    </source>
</evidence>
<keyword evidence="7" id="KW-1185">Reference proteome</keyword>
<evidence type="ECO:0000256" key="4">
    <source>
        <dbReference type="PROSITE-ProRule" id="PRU00134"/>
    </source>
</evidence>
<dbReference type="InterPro" id="IPR002893">
    <property type="entry name" value="Znf_MYND"/>
</dbReference>
<evidence type="ECO:0000256" key="1">
    <source>
        <dbReference type="ARBA" id="ARBA00022723"/>
    </source>
</evidence>
<dbReference type="STRING" id="205917.A0A4Y9ZBL4"/>
<dbReference type="Proteomes" id="UP000298327">
    <property type="component" value="Unassembled WGS sequence"/>
</dbReference>
<dbReference type="Gene3D" id="6.10.140.2220">
    <property type="match status" value="1"/>
</dbReference>
<keyword evidence="3" id="KW-0862">Zinc</keyword>
<sequence length="416" mass="46302">MQVDPESMRKCARCSILPKDSTPFSRCSRCKSVAYCSKECQLAHWKTHKATCDEPAPVVPPAGPNEPVRGIVVACEGDRMQRSIFTPVQIPPSHDIYQLGSISPVSVLIGMPIIVWRHLRQSPFDIERSAALDNQIITYIMIEPDNGFAAPIWQENVGTVTVMRQDRKPLSPEAIETIWMYFDNLLEIFGDGIHPTRQMTPEARLLENVFADICIPYPDIIMQSTTLLLPTTNIMATSLEHSTTIPVTGADEPVQGVVVACDGERAHYGIFSPVQLPPSHEIHQQGIISPISALTGVPIAVWRHLEQSPSRIQPSPALDNQITTYLMIDPDSGFAPPPWQGNIGTVTVMRQDRKPLTPEAIETIWMFCDSLLDDFSGGLQPQQRMNPAGFEEFSQNYKESMIMNGRSDFESLTLPL</sequence>
<organism evidence="6 7">
    <name type="scientific">Dentipellis fragilis</name>
    <dbReference type="NCBI Taxonomy" id="205917"/>
    <lineage>
        <taxon>Eukaryota</taxon>
        <taxon>Fungi</taxon>
        <taxon>Dikarya</taxon>
        <taxon>Basidiomycota</taxon>
        <taxon>Agaricomycotina</taxon>
        <taxon>Agaricomycetes</taxon>
        <taxon>Russulales</taxon>
        <taxon>Hericiaceae</taxon>
        <taxon>Dentipellis</taxon>
    </lineage>
</organism>
<evidence type="ECO:0000313" key="7">
    <source>
        <dbReference type="Proteomes" id="UP000298327"/>
    </source>
</evidence>
<dbReference type="GO" id="GO:0008270">
    <property type="term" value="F:zinc ion binding"/>
    <property type="evidence" value="ECO:0007669"/>
    <property type="project" value="UniProtKB-KW"/>
</dbReference>
<keyword evidence="1" id="KW-0479">Metal-binding</keyword>
<keyword evidence="2 4" id="KW-0863">Zinc-finger</keyword>
<proteinExistence type="predicted"/>
<name>A0A4Y9ZBL4_9AGAM</name>
<evidence type="ECO:0000256" key="3">
    <source>
        <dbReference type="ARBA" id="ARBA00022833"/>
    </source>
</evidence>
<dbReference type="EMBL" id="SEOQ01000062">
    <property type="protein sequence ID" value="TFY71191.1"/>
    <property type="molecule type" value="Genomic_DNA"/>
</dbReference>
<evidence type="ECO:0000313" key="6">
    <source>
        <dbReference type="EMBL" id="TFY71191.1"/>
    </source>
</evidence>
<gene>
    <name evidence="6" type="ORF">EVG20_g1802</name>
</gene>
<dbReference type="PROSITE" id="PS01360">
    <property type="entry name" value="ZF_MYND_1"/>
    <property type="match status" value="1"/>
</dbReference>
<dbReference type="SUPFAM" id="SSF144232">
    <property type="entry name" value="HIT/MYND zinc finger-like"/>
    <property type="match status" value="1"/>
</dbReference>
<dbReference type="AlphaFoldDB" id="A0A4Y9ZBL4"/>
<reference evidence="6 7" key="1">
    <citation type="submission" date="2019-02" db="EMBL/GenBank/DDBJ databases">
        <title>Genome sequencing of the rare red list fungi Dentipellis fragilis.</title>
        <authorList>
            <person name="Buettner E."/>
            <person name="Kellner H."/>
        </authorList>
    </citation>
    <scope>NUCLEOTIDE SEQUENCE [LARGE SCALE GENOMIC DNA]</scope>
    <source>
        <strain evidence="6 7">DSM 105465</strain>
    </source>
</reference>
<protein>
    <recommendedName>
        <fullName evidence="5">MYND-type domain-containing protein</fullName>
    </recommendedName>
</protein>
<evidence type="ECO:0000259" key="5">
    <source>
        <dbReference type="PROSITE" id="PS50865"/>
    </source>
</evidence>
<dbReference type="PROSITE" id="PS50865">
    <property type="entry name" value="ZF_MYND_2"/>
    <property type="match status" value="1"/>
</dbReference>
<accession>A0A4Y9ZBL4</accession>
<dbReference type="Pfam" id="PF01753">
    <property type="entry name" value="zf-MYND"/>
    <property type="match status" value="1"/>
</dbReference>
<feature type="domain" description="MYND-type" evidence="5">
    <location>
        <begin position="11"/>
        <end position="52"/>
    </location>
</feature>